<feature type="region of interest" description="Disordered" evidence="1">
    <location>
        <begin position="1"/>
        <end position="34"/>
    </location>
</feature>
<evidence type="ECO:0000313" key="2">
    <source>
        <dbReference type="EMBL" id="CCA82387.1"/>
    </source>
</evidence>
<dbReference type="EMBL" id="FR854076">
    <property type="protein sequence ID" value="CCA82387.1"/>
    <property type="molecule type" value="Genomic_DNA"/>
</dbReference>
<accession>G2ZTL0</accession>
<dbReference type="AlphaFoldDB" id="G2ZTL0"/>
<gene>
    <name evidence="2" type="ORF">BDB_30206</name>
</gene>
<feature type="compositionally biased region" description="Polar residues" evidence="1">
    <location>
        <begin position="1"/>
        <end position="15"/>
    </location>
</feature>
<name>G2ZTL0_9RALS</name>
<organism evidence="2">
    <name type="scientific">blood disease bacterium R229</name>
    <dbReference type="NCBI Taxonomy" id="741978"/>
    <lineage>
        <taxon>Bacteria</taxon>
        <taxon>Pseudomonadati</taxon>
        <taxon>Pseudomonadota</taxon>
        <taxon>Betaproteobacteria</taxon>
        <taxon>Burkholderiales</taxon>
        <taxon>Burkholderiaceae</taxon>
        <taxon>Ralstonia</taxon>
        <taxon>Ralstonia solanacearum species complex</taxon>
    </lineage>
</organism>
<reference evidence="2" key="2">
    <citation type="submission" date="2011-04" db="EMBL/GenBank/DDBJ databases">
        <authorList>
            <person name="Genoscope - CEA"/>
        </authorList>
    </citation>
    <scope>NUCLEOTIDE SEQUENCE</scope>
    <source>
        <strain evidence="2">R229</strain>
    </source>
</reference>
<sequence length="90" mass="9604">MASNVVLQQHAVTKNSPHKRRAENQLKKALSSGQGQFMKSVVATALGYALIARAHPQQPSALAAREAVGIASSMRQIAAMLPTIVRRCSP</sequence>
<protein>
    <submittedName>
        <fullName evidence="2">Uncharacterized protein</fullName>
    </submittedName>
</protein>
<evidence type="ECO:0000256" key="1">
    <source>
        <dbReference type="SAM" id="MobiDB-lite"/>
    </source>
</evidence>
<reference evidence="2" key="1">
    <citation type="journal article" date="2011" name="PLoS ONE">
        <title>Ralstonia syzygii, the Blood Disease Bacterium and some Asian R. solanacearum strains form a single genomic species despite divergent lifestyles.</title>
        <authorList>
            <person name="Remenant B."/>
            <person name="de Cambiaire J.C."/>
            <person name="Cellier G."/>
            <person name="Jacobs J.M."/>
            <person name="Mangenot S."/>
            <person name="Barbe V."/>
            <person name="Lajus A."/>
            <person name="Vallenet D."/>
            <person name="Medigue C."/>
            <person name="Fegan M."/>
            <person name="Allen C."/>
            <person name="Prior P."/>
        </authorList>
    </citation>
    <scope>NUCLEOTIDE SEQUENCE</scope>
    <source>
        <strain evidence="2">R229</strain>
    </source>
</reference>
<proteinExistence type="predicted"/>